<evidence type="ECO:0000259" key="2">
    <source>
        <dbReference type="Pfam" id="PF00534"/>
    </source>
</evidence>
<sequence>MSEAADLRLLVPGALDQPTGGYRFDARMLAGLRERGWKTAVDELQGDFPGPSADAAAALDAALAAAPDGQRVLVDGLAGGAFPEVLERHAQRLRLLALVHHPLGLETGLEPARSRELLALERAGLRSSRGIVTTSAYTADVLAGWGIERPRLRVVPPGVERQAAASGPGPGEPPCLLAVGALIPRKGQHHLIAALAGLTDRAWHLVLAGPADRDPVFVRRLRERIEDSDLRDRVTVTGTCDEADLDAWFDGASLFVLPSEYEGFGMVYTEAMARGLPVIATTGGAIPYTVPAAAGARLPPGDVPALRAALTDYLERPQAWLAAGAAGRRAARQMPDWPQAVVAMDRALRELTQ</sequence>
<accession>A0A1V3A0W8</accession>
<evidence type="ECO:0000313" key="5">
    <source>
        <dbReference type="Proteomes" id="UP000189177"/>
    </source>
</evidence>
<dbReference type="Proteomes" id="UP000189177">
    <property type="component" value="Unassembled WGS sequence"/>
</dbReference>
<evidence type="ECO:0000259" key="3">
    <source>
        <dbReference type="Pfam" id="PF13439"/>
    </source>
</evidence>
<dbReference type="Pfam" id="PF00534">
    <property type="entry name" value="Glycos_transf_1"/>
    <property type="match status" value="1"/>
</dbReference>
<dbReference type="GO" id="GO:0009103">
    <property type="term" value="P:lipopolysaccharide biosynthetic process"/>
    <property type="evidence" value="ECO:0007669"/>
    <property type="project" value="TreeGrafter"/>
</dbReference>
<keyword evidence="1 4" id="KW-0808">Transferase</keyword>
<dbReference type="OrthoDB" id="4611853at2"/>
<proteinExistence type="predicted"/>
<evidence type="ECO:0000313" key="4">
    <source>
        <dbReference type="EMBL" id="OOC10733.1"/>
    </source>
</evidence>
<dbReference type="InterPro" id="IPR001296">
    <property type="entry name" value="Glyco_trans_1"/>
</dbReference>
<dbReference type="EMBL" id="MUZR01000010">
    <property type="protein sequence ID" value="OOC10733.1"/>
    <property type="molecule type" value="Genomic_DNA"/>
</dbReference>
<dbReference type="AlphaFoldDB" id="A0A1V3A0W8"/>
<evidence type="ECO:0000256" key="1">
    <source>
        <dbReference type="ARBA" id="ARBA00022679"/>
    </source>
</evidence>
<dbReference type="RefSeq" id="WP_077243839.1">
    <property type="nucleotide sequence ID" value="NZ_MUZR01000010.1"/>
</dbReference>
<reference evidence="4 5" key="1">
    <citation type="submission" date="2017-02" db="EMBL/GenBank/DDBJ databases">
        <title>Genomic diversity within the haloalkaliphilic genus Thioalkalivibrio.</title>
        <authorList>
            <person name="Ahn A.-C."/>
            <person name="Meier-Kolthoff J."/>
            <person name="Overmars L."/>
            <person name="Richter M."/>
            <person name="Woyke T."/>
            <person name="Sorokin D.Y."/>
            <person name="Muyzer G."/>
        </authorList>
    </citation>
    <scope>NUCLEOTIDE SEQUENCE [LARGE SCALE GENOMIC DNA]</scope>
    <source>
        <strain evidence="4 5">HL17</strain>
    </source>
</reference>
<dbReference type="GO" id="GO:0016757">
    <property type="term" value="F:glycosyltransferase activity"/>
    <property type="evidence" value="ECO:0007669"/>
    <property type="project" value="InterPro"/>
</dbReference>
<dbReference type="STRING" id="252474.B1A74_04020"/>
<dbReference type="PANTHER" id="PTHR46401:SF2">
    <property type="entry name" value="GLYCOSYLTRANSFERASE WBBK-RELATED"/>
    <property type="match status" value="1"/>
</dbReference>
<dbReference type="Gene3D" id="3.40.50.2000">
    <property type="entry name" value="Glycogen Phosphorylase B"/>
    <property type="match status" value="2"/>
</dbReference>
<gene>
    <name evidence="4" type="ORF">B1A74_04020</name>
</gene>
<dbReference type="CDD" id="cd03801">
    <property type="entry name" value="GT4_PimA-like"/>
    <property type="match status" value="1"/>
</dbReference>
<dbReference type="Pfam" id="PF13439">
    <property type="entry name" value="Glyco_transf_4"/>
    <property type="match status" value="1"/>
</dbReference>
<protein>
    <submittedName>
        <fullName evidence="4">Group 1 glycosyl transferase</fullName>
    </submittedName>
</protein>
<feature type="domain" description="Glycosyltransferase subfamily 4-like N-terminal" evidence="3">
    <location>
        <begin position="90"/>
        <end position="160"/>
    </location>
</feature>
<keyword evidence="5" id="KW-1185">Reference proteome</keyword>
<dbReference type="SUPFAM" id="SSF53756">
    <property type="entry name" value="UDP-Glycosyltransferase/glycogen phosphorylase"/>
    <property type="match status" value="1"/>
</dbReference>
<feature type="domain" description="Glycosyl transferase family 1" evidence="2">
    <location>
        <begin position="170"/>
        <end position="319"/>
    </location>
</feature>
<dbReference type="InterPro" id="IPR028098">
    <property type="entry name" value="Glyco_trans_4-like_N"/>
</dbReference>
<organism evidence="4 5">
    <name type="scientific">Thioalkalivibrio halophilus</name>
    <dbReference type="NCBI Taxonomy" id="252474"/>
    <lineage>
        <taxon>Bacteria</taxon>
        <taxon>Pseudomonadati</taxon>
        <taxon>Pseudomonadota</taxon>
        <taxon>Gammaproteobacteria</taxon>
        <taxon>Chromatiales</taxon>
        <taxon>Ectothiorhodospiraceae</taxon>
        <taxon>Thioalkalivibrio</taxon>
    </lineage>
</organism>
<comment type="caution">
    <text evidence="4">The sequence shown here is derived from an EMBL/GenBank/DDBJ whole genome shotgun (WGS) entry which is preliminary data.</text>
</comment>
<dbReference type="PANTHER" id="PTHR46401">
    <property type="entry name" value="GLYCOSYLTRANSFERASE WBBK-RELATED"/>
    <property type="match status" value="1"/>
</dbReference>
<name>A0A1V3A0W8_9GAMM</name>